<feature type="transmembrane region" description="Helical" evidence="7">
    <location>
        <begin position="294"/>
        <end position="315"/>
    </location>
</feature>
<reference evidence="9" key="1">
    <citation type="submission" date="2021-01" db="EMBL/GenBank/DDBJ databases">
        <title>Whole genome shotgun sequence of Actinoplanes rishiriensis NBRC 108556.</title>
        <authorList>
            <person name="Komaki H."/>
            <person name="Tamura T."/>
        </authorList>
    </citation>
    <scope>NUCLEOTIDE SEQUENCE</scope>
    <source>
        <strain evidence="9">NBRC 108556</strain>
    </source>
</reference>
<dbReference type="Pfam" id="PF09335">
    <property type="entry name" value="VTT_dom"/>
    <property type="match status" value="1"/>
</dbReference>
<feature type="transmembrane region" description="Helical" evidence="7">
    <location>
        <begin position="12"/>
        <end position="44"/>
    </location>
</feature>
<comment type="subcellular location">
    <subcellularLocation>
        <location evidence="1">Cell membrane</location>
        <topology evidence="1">Multi-pass membrane protein</topology>
    </subcellularLocation>
</comment>
<evidence type="ECO:0000256" key="1">
    <source>
        <dbReference type="ARBA" id="ARBA00004651"/>
    </source>
</evidence>
<comment type="caution">
    <text evidence="9">The sequence shown here is derived from an EMBL/GenBank/DDBJ whole genome shotgun (WGS) entry which is preliminary data.</text>
</comment>
<feature type="transmembrane region" description="Helical" evidence="7">
    <location>
        <begin position="257"/>
        <end position="282"/>
    </location>
</feature>
<dbReference type="EMBL" id="BOMV01000095">
    <property type="protein sequence ID" value="GIF00971.1"/>
    <property type="molecule type" value="Genomic_DNA"/>
</dbReference>
<evidence type="ECO:0000259" key="8">
    <source>
        <dbReference type="Pfam" id="PF09335"/>
    </source>
</evidence>
<organism evidence="9 10">
    <name type="scientific">Paractinoplanes rishiriensis</name>
    <dbReference type="NCBI Taxonomy" id="1050105"/>
    <lineage>
        <taxon>Bacteria</taxon>
        <taxon>Bacillati</taxon>
        <taxon>Actinomycetota</taxon>
        <taxon>Actinomycetes</taxon>
        <taxon>Micromonosporales</taxon>
        <taxon>Micromonosporaceae</taxon>
        <taxon>Paractinoplanes</taxon>
    </lineage>
</organism>
<keyword evidence="10" id="KW-1185">Reference proteome</keyword>
<sequence>MSFLDGLPPAVVLLVVGVLVTAEVAVVAGLVLPAATALIAMGLLANAGTVPIAAAVPVAVVAALLGGQIAYRAGRRRGAAARTSKLGRWIGERRWERAERLFDRHGGRAVFLGQWLVGARTLVPRLAGMNGVPYRRFVTRHTPAAVLWAVWMVGVSYLAGACYDLVVARAGRAGAALLIFAAVVAALVLTGRWLGRLPGTLLDRRPVADLALSLAVLTALGTLLVLVIPVVVRFSGLGEADVAIASWAQGEWTSDGYLAALETALFADPAVLVGVAAAVSLARWWWRRRRGVEAGLLTALGPVLPVVLLAGVIAATTTPDWHYWQAPSSVAFPALTEYAGHIPFEAVGPVAAKAAEHTAQLTAAVALLAWLLAGRGPRWWRVGVWSVAGTYVAVSAGCWVYLGWSRTSETVAAVLIGAAWAVLNAAIWSIPPDAGRRRGVRLALPAVRPLAPGFSSPG</sequence>
<evidence type="ECO:0000256" key="2">
    <source>
        <dbReference type="ARBA" id="ARBA00010792"/>
    </source>
</evidence>
<evidence type="ECO:0000256" key="5">
    <source>
        <dbReference type="ARBA" id="ARBA00022989"/>
    </source>
</evidence>
<dbReference type="GO" id="GO:0005886">
    <property type="term" value="C:plasma membrane"/>
    <property type="evidence" value="ECO:0007669"/>
    <property type="project" value="UniProtKB-SubCell"/>
</dbReference>
<accession>A0A919N1A8</accession>
<evidence type="ECO:0000313" key="9">
    <source>
        <dbReference type="EMBL" id="GIF00971.1"/>
    </source>
</evidence>
<feature type="transmembrane region" description="Helical" evidence="7">
    <location>
        <begin position="382"/>
        <end position="404"/>
    </location>
</feature>
<evidence type="ECO:0000256" key="3">
    <source>
        <dbReference type="ARBA" id="ARBA00022475"/>
    </source>
</evidence>
<dbReference type="AlphaFoldDB" id="A0A919N1A8"/>
<name>A0A919N1A8_9ACTN</name>
<feature type="transmembrane region" description="Helical" evidence="7">
    <location>
        <begin position="173"/>
        <end position="195"/>
    </location>
</feature>
<dbReference type="PANTHER" id="PTHR42709:SF6">
    <property type="entry name" value="UNDECAPRENYL PHOSPHATE TRANSPORTER A"/>
    <property type="match status" value="1"/>
</dbReference>
<keyword evidence="5 7" id="KW-1133">Transmembrane helix</keyword>
<evidence type="ECO:0000256" key="7">
    <source>
        <dbReference type="SAM" id="Phobius"/>
    </source>
</evidence>
<feature type="transmembrane region" description="Helical" evidence="7">
    <location>
        <begin position="410"/>
        <end position="431"/>
    </location>
</feature>
<evidence type="ECO:0000256" key="4">
    <source>
        <dbReference type="ARBA" id="ARBA00022692"/>
    </source>
</evidence>
<dbReference type="PANTHER" id="PTHR42709">
    <property type="entry name" value="ALKALINE PHOSPHATASE LIKE PROTEIN"/>
    <property type="match status" value="1"/>
</dbReference>
<keyword evidence="3" id="KW-1003">Cell membrane</keyword>
<dbReference type="RefSeq" id="WP_203789297.1">
    <property type="nucleotide sequence ID" value="NZ_BOMV01000095.1"/>
</dbReference>
<feature type="transmembrane region" description="Helical" evidence="7">
    <location>
        <begin position="207"/>
        <end position="232"/>
    </location>
</feature>
<evidence type="ECO:0000256" key="6">
    <source>
        <dbReference type="ARBA" id="ARBA00023136"/>
    </source>
</evidence>
<feature type="transmembrane region" description="Helical" evidence="7">
    <location>
        <begin position="145"/>
        <end position="167"/>
    </location>
</feature>
<keyword evidence="6 7" id="KW-0472">Membrane</keyword>
<dbReference type="Proteomes" id="UP000636960">
    <property type="component" value="Unassembled WGS sequence"/>
</dbReference>
<comment type="similarity">
    <text evidence="2">Belongs to the DedA family.</text>
</comment>
<feature type="domain" description="VTT" evidence="8">
    <location>
        <begin position="33"/>
        <end position="156"/>
    </location>
</feature>
<dbReference type="InterPro" id="IPR051311">
    <property type="entry name" value="DedA_domain"/>
</dbReference>
<dbReference type="InterPro" id="IPR032816">
    <property type="entry name" value="VTT_dom"/>
</dbReference>
<protein>
    <recommendedName>
        <fullName evidence="8">VTT domain-containing protein</fullName>
    </recommendedName>
</protein>
<proteinExistence type="inferred from homology"/>
<gene>
    <name evidence="9" type="ORF">Ari01nite_84350</name>
</gene>
<evidence type="ECO:0000313" key="10">
    <source>
        <dbReference type="Proteomes" id="UP000636960"/>
    </source>
</evidence>
<keyword evidence="4 7" id="KW-0812">Transmembrane</keyword>
<feature type="transmembrane region" description="Helical" evidence="7">
    <location>
        <begin position="50"/>
        <end position="71"/>
    </location>
</feature>